<gene>
    <name evidence="2" type="ORF">Dpo_9c01560</name>
</gene>
<dbReference type="AlphaFoldDB" id="S0FYR2"/>
<dbReference type="InterPro" id="IPR027417">
    <property type="entry name" value="P-loop_NTPase"/>
</dbReference>
<feature type="domain" description="G" evidence="1">
    <location>
        <begin position="9"/>
        <end position="77"/>
    </location>
</feature>
<dbReference type="RefSeq" id="WP_006967764.1">
    <property type="nucleotide sequence ID" value="NZ_APJX01000009.1"/>
</dbReference>
<name>S0FYR2_9BACT</name>
<protein>
    <submittedName>
        <fullName evidence="2">50s ribosome binding GTPase</fullName>
    </submittedName>
</protein>
<organism evidence="2 3">
    <name type="scientific">Desulfotignum phosphitoxidans DSM 13687</name>
    <dbReference type="NCBI Taxonomy" id="1286635"/>
    <lineage>
        <taxon>Bacteria</taxon>
        <taxon>Pseudomonadati</taxon>
        <taxon>Thermodesulfobacteriota</taxon>
        <taxon>Desulfobacteria</taxon>
        <taxon>Desulfobacterales</taxon>
        <taxon>Desulfobacteraceae</taxon>
        <taxon>Desulfotignum</taxon>
    </lineage>
</organism>
<evidence type="ECO:0000313" key="2">
    <source>
        <dbReference type="EMBL" id="EMS78324.1"/>
    </source>
</evidence>
<dbReference type="SUPFAM" id="SSF52540">
    <property type="entry name" value="P-loop containing nucleoside triphosphate hydrolases"/>
    <property type="match status" value="1"/>
</dbReference>
<dbReference type="GO" id="GO:0005525">
    <property type="term" value="F:GTP binding"/>
    <property type="evidence" value="ECO:0007669"/>
    <property type="project" value="InterPro"/>
</dbReference>
<evidence type="ECO:0000313" key="3">
    <source>
        <dbReference type="Proteomes" id="UP000014216"/>
    </source>
</evidence>
<dbReference type="InterPro" id="IPR006073">
    <property type="entry name" value="GTP-bd"/>
</dbReference>
<accession>S0FYR2</accession>
<comment type="caution">
    <text evidence="2">The sequence shown here is derived from an EMBL/GenBank/DDBJ whole genome shotgun (WGS) entry which is preliminary data.</text>
</comment>
<evidence type="ECO:0000259" key="1">
    <source>
        <dbReference type="Pfam" id="PF01926"/>
    </source>
</evidence>
<sequence>MSSDIPAFAVLGHPNEGKSAVVSTLTENDQIRVSPVPGETTVCRTYTVTIDDQKIIRFVDTPGFQVPRQTLAWFNAYDKDPGQILDEFIAAHESDPFFADEVELFRPVARGAGIIYVVNGSRPVRTDDLAEMEILRLTGRPRMAIINSKHMDKDYTQDWRREFGKHFNSIRVFNANTANFHDRIAMLESLKSIDQEWEPVLAGVIQAFQAEWEKRNRLASAYITYAIEKSLRCSVSQSVHDSKDPVMAQETLARAYQDQIRDIEKSLFHHIRTLFKHRVYQVSLPEYSVLQHDLFSKKTWDLLGLTRTQLAAAGAVVGGSVGAMVDTAAHGLTFGLFTAIGGILGAGSAIMGGRRVADKSPAGIRLGGDRIQVGPNENPQFLYILLDRALIYYSHIINRPHGRRDAKTMTGVTEDTVKKQGIVTGLTPAQRQVCARYFKAVKGRKRIKDKKAELAFAVLVQSLLDDFSRKTD</sequence>
<dbReference type="Gene3D" id="3.40.50.300">
    <property type="entry name" value="P-loop containing nucleotide triphosphate hydrolases"/>
    <property type="match status" value="1"/>
</dbReference>
<dbReference type="Pfam" id="PF01926">
    <property type="entry name" value="MMR_HSR1"/>
    <property type="match status" value="1"/>
</dbReference>
<dbReference type="EMBL" id="APJX01000009">
    <property type="protein sequence ID" value="EMS78324.1"/>
    <property type="molecule type" value="Genomic_DNA"/>
</dbReference>
<reference evidence="2 3" key="1">
    <citation type="journal article" date="2013" name="Genome Announc.">
        <title>Draft Genome Sequence of Desulfotignum phosphitoxidans DSM 13687 Strain FiPS-3.</title>
        <authorList>
            <person name="Poehlein A."/>
            <person name="Daniel R."/>
            <person name="Simeonova D.D."/>
        </authorList>
    </citation>
    <scope>NUCLEOTIDE SEQUENCE [LARGE SCALE GENOMIC DNA]</scope>
    <source>
        <strain evidence="2 3">DSM 13687</strain>
    </source>
</reference>
<dbReference type="Proteomes" id="UP000014216">
    <property type="component" value="Unassembled WGS sequence"/>
</dbReference>
<dbReference type="PATRIC" id="fig|1286635.3.peg.3827"/>
<dbReference type="OrthoDB" id="5406017at2"/>
<dbReference type="InterPro" id="IPR021871">
    <property type="entry name" value="DUF3482"/>
</dbReference>
<keyword evidence="3" id="KW-1185">Reference proteome</keyword>
<proteinExistence type="predicted"/>
<dbReference type="Pfam" id="PF11981">
    <property type="entry name" value="DUF3482"/>
    <property type="match status" value="1"/>
</dbReference>